<name>A0A9Q9F241_9STAP</name>
<dbReference type="Proteomes" id="UP001057381">
    <property type="component" value="Chromosome"/>
</dbReference>
<organism evidence="2 4">
    <name type="scientific">Macrococcus equipercicus</name>
    <dbReference type="NCBI Taxonomy" id="69967"/>
    <lineage>
        <taxon>Bacteria</taxon>
        <taxon>Bacillati</taxon>
        <taxon>Bacillota</taxon>
        <taxon>Bacilli</taxon>
        <taxon>Bacillales</taxon>
        <taxon>Staphylococcaceae</taxon>
        <taxon>Macrococcus</taxon>
    </lineage>
</organism>
<dbReference type="Proteomes" id="UP000295735">
    <property type="component" value="Unassembled WGS sequence"/>
</dbReference>
<accession>A0A9Q9F241</accession>
<evidence type="ECO:0000313" key="3">
    <source>
        <dbReference type="Proteomes" id="UP000295735"/>
    </source>
</evidence>
<keyword evidence="3" id="KW-1185">Reference proteome</keyword>
<evidence type="ECO:0000313" key="4">
    <source>
        <dbReference type="Proteomes" id="UP001057381"/>
    </source>
</evidence>
<sequence length="367" mass="41985">MMKQTETHVDDVYVCFLPFQHSQWVKTKHDTVNRHVDAYYRDQLTALDTVVDGLHIIGIEIGNPKRYKTEQLLILHSELTDVLTTYHEQRLTVDVTVLTKYLDDEALLALAWTIESSAPRSISGYEPELPDLFYRLAETLELPTSSVTERLTELLSSLSGKVTLFNAQERCQLLPACPDEEVTAVEWQSAAHVSEVLLLPLDLTRRLPDLLPLLLALTDWPGAVLFVCYHERQEALSRIARSGITVEAEQLKSAVIFDMLHYGFQYNAAPIVLMIEDSTAERITTYGRPLNIKDKGHRYRIQTPDFELFPSAQKRAGQLADGRVELAADCYEPMAHYYHKPFSVVEEQQTTPAYFKYQIYRSMFQKG</sequence>
<reference evidence="1 3" key="1">
    <citation type="submission" date="2019-09" db="EMBL/GenBank/DDBJ databases">
        <authorList>
            <person name="Mazhar S."/>
            <person name="Altermann E."/>
            <person name="Hill C."/>
            <person name="Mcauliffe O."/>
        </authorList>
    </citation>
    <scope>NUCLEOTIDE SEQUENCE [LARGE SCALE GENOMIC DNA]</scope>
    <source>
        <strain evidence="1 3">ATCC 51831</strain>
    </source>
</reference>
<dbReference type="EMBL" id="CP073809">
    <property type="protein sequence ID" value="UTH14410.1"/>
    <property type="molecule type" value="Genomic_DNA"/>
</dbReference>
<dbReference type="RefSeq" id="WP_149458100.1">
    <property type="nucleotide sequence ID" value="NZ_CP073809.1"/>
</dbReference>
<reference evidence="2" key="2">
    <citation type="submission" date="2021-04" db="EMBL/GenBank/DDBJ databases">
        <title>Complete Genome Sequences of Macrococcus spp. from dog and cattle.</title>
        <authorList>
            <person name="Schwendener S."/>
            <person name="Perreten V."/>
        </authorList>
    </citation>
    <scope>NUCLEOTIDE SEQUENCE</scope>
    <source>
        <strain evidence="2">Epi0143-OL</strain>
    </source>
</reference>
<protein>
    <submittedName>
        <fullName evidence="2">Uncharacterized protein</fullName>
    </submittedName>
</protein>
<proteinExistence type="predicted"/>
<gene>
    <name evidence="1" type="ORF">ERX35_001310</name>
    <name evidence="2" type="ORF">KFV11_03345</name>
</gene>
<dbReference type="OrthoDB" id="2417228at2"/>
<evidence type="ECO:0000313" key="1">
    <source>
        <dbReference type="EMBL" id="KAA1042549.1"/>
    </source>
</evidence>
<evidence type="ECO:0000313" key="2">
    <source>
        <dbReference type="EMBL" id="UTH14410.1"/>
    </source>
</evidence>
<dbReference type="KEGG" id="mequ:KFV11_03345"/>
<dbReference type="EMBL" id="SCWC02000001">
    <property type="protein sequence ID" value="KAA1042549.1"/>
    <property type="molecule type" value="Genomic_DNA"/>
</dbReference>
<dbReference type="AlphaFoldDB" id="A0A9Q9F241"/>